<gene>
    <name evidence="3" type="ORF">ACFSXZ_16365</name>
</gene>
<proteinExistence type="predicted"/>
<comment type="caution">
    <text evidence="3">The sequence shown here is derived from an EMBL/GenBank/DDBJ whole genome shotgun (WGS) entry which is preliminary data.</text>
</comment>
<name>A0ABW5FS99_9PSEU</name>
<evidence type="ECO:0000256" key="1">
    <source>
        <dbReference type="SAM" id="MobiDB-lite"/>
    </source>
</evidence>
<reference evidence="4" key="1">
    <citation type="journal article" date="2019" name="Int. J. Syst. Evol. Microbiol.">
        <title>The Global Catalogue of Microorganisms (GCM) 10K type strain sequencing project: providing services to taxonomists for standard genome sequencing and annotation.</title>
        <authorList>
            <consortium name="The Broad Institute Genomics Platform"/>
            <consortium name="The Broad Institute Genome Sequencing Center for Infectious Disease"/>
            <person name="Wu L."/>
            <person name="Ma J."/>
        </authorList>
    </citation>
    <scope>NUCLEOTIDE SEQUENCE [LARGE SCALE GENOMIC DNA]</scope>
    <source>
        <strain evidence="4">CGMCC 4.7645</strain>
    </source>
</reference>
<dbReference type="RefSeq" id="WP_378265879.1">
    <property type="nucleotide sequence ID" value="NZ_JBHUKR010000007.1"/>
</dbReference>
<dbReference type="Pfam" id="PF11209">
    <property type="entry name" value="LmeA"/>
    <property type="match status" value="1"/>
</dbReference>
<evidence type="ECO:0000313" key="3">
    <source>
        <dbReference type="EMBL" id="MFD2417900.1"/>
    </source>
</evidence>
<dbReference type="Proteomes" id="UP001597417">
    <property type="component" value="Unassembled WGS sequence"/>
</dbReference>
<sequence length="306" mass="32848">MLVTPTSRQGPRDRIPRVSEPATRAHAVPRDAAKRRGRRTRRILISLVVLIALLVGADFGAAAYAEHTVSQKARQQLNLADDPSVTIHGFPFITQALGGHYGRISLAASGVPIQNLKDVGVNAELHDVTAPLSDLVNGNTSAIAIGRLEAQVTIKASDIAKIDPLTKIEDLRIEPSSVEYVQTGQDSSDSSSGDKDKKQQDQDKSKAGVRVSGYVQIAGQKIEIFCFAMIELHGTAIDIVPKRLQYGNDKETTVVPQAVQQALLPNFKAGIDTGTLPFEVTPTAVQVNSGSVTVKGEAQNVTFSRR</sequence>
<dbReference type="InterPro" id="IPR021373">
    <property type="entry name" value="DUF2993"/>
</dbReference>
<feature type="compositionally biased region" description="Basic and acidic residues" evidence="1">
    <location>
        <begin position="192"/>
        <end position="205"/>
    </location>
</feature>
<organism evidence="3 4">
    <name type="scientific">Amycolatopsis pigmentata</name>
    <dbReference type="NCBI Taxonomy" id="450801"/>
    <lineage>
        <taxon>Bacteria</taxon>
        <taxon>Bacillati</taxon>
        <taxon>Actinomycetota</taxon>
        <taxon>Actinomycetes</taxon>
        <taxon>Pseudonocardiales</taxon>
        <taxon>Pseudonocardiaceae</taxon>
        <taxon>Amycolatopsis</taxon>
    </lineage>
</organism>
<feature type="transmembrane region" description="Helical" evidence="2">
    <location>
        <begin position="43"/>
        <end position="65"/>
    </location>
</feature>
<keyword evidence="4" id="KW-1185">Reference proteome</keyword>
<protein>
    <submittedName>
        <fullName evidence="3">DUF2993 domain-containing protein</fullName>
    </submittedName>
</protein>
<feature type="region of interest" description="Disordered" evidence="1">
    <location>
        <begin position="1"/>
        <end position="34"/>
    </location>
</feature>
<dbReference type="EMBL" id="JBHUKR010000007">
    <property type="protein sequence ID" value="MFD2417900.1"/>
    <property type="molecule type" value="Genomic_DNA"/>
</dbReference>
<accession>A0ABW5FS99</accession>
<keyword evidence="2" id="KW-0472">Membrane</keyword>
<evidence type="ECO:0000256" key="2">
    <source>
        <dbReference type="SAM" id="Phobius"/>
    </source>
</evidence>
<keyword evidence="2" id="KW-1133">Transmembrane helix</keyword>
<feature type="region of interest" description="Disordered" evidence="1">
    <location>
        <begin position="179"/>
        <end position="205"/>
    </location>
</feature>
<evidence type="ECO:0000313" key="4">
    <source>
        <dbReference type="Proteomes" id="UP001597417"/>
    </source>
</evidence>
<keyword evidence="2" id="KW-0812">Transmembrane</keyword>